<feature type="domain" description="Cation-transporting P-type ATPase N-terminal" evidence="11">
    <location>
        <begin position="27"/>
        <end position="96"/>
    </location>
</feature>
<dbReference type="InterPro" id="IPR008250">
    <property type="entry name" value="ATPase_P-typ_transduc_dom_A_sf"/>
</dbReference>
<keyword evidence="5" id="KW-0460">Magnesium</keyword>
<dbReference type="Gene3D" id="2.70.150.10">
    <property type="entry name" value="Calcium-transporting ATPase, cytoplasmic transduction domain A"/>
    <property type="match status" value="1"/>
</dbReference>
<dbReference type="GO" id="GO:0012505">
    <property type="term" value="C:endomembrane system"/>
    <property type="evidence" value="ECO:0007669"/>
    <property type="project" value="UniProtKB-SubCell"/>
</dbReference>
<dbReference type="GO" id="GO:0005388">
    <property type="term" value="F:P-type calcium transporter activity"/>
    <property type="evidence" value="ECO:0007669"/>
    <property type="project" value="TreeGrafter"/>
</dbReference>
<accession>A0A1V9YUH7</accession>
<reference evidence="12 13" key="1">
    <citation type="journal article" date="2014" name="Genome Biol. Evol.">
        <title>The secreted proteins of Achlya hypogyna and Thraustotheca clavata identify the ancestral oomycete secretome and reveal gene acquisitions by horizontal gene transfer.</title>
        <authorList>
            <person name="Misner I."/>
            <person name="Blouin N."/>
            <person name="Leonard G."/>
            <person name="Richards T.A."/>
            <person name="Lane C.E."/>
        </authorList>
    </citation>
    <scope>NUCLEOTIDE SEQUENCE [LARGE SCALE GENOMIC DNA]</scope>
    <source>
        <strain evidence="12 13">ATCC 34112</strain>
    </source>
</reference>
<organism evidence="12 13">
    <name type="scientific">Thraustotheca clavata</name>
    <dbReference type="NCBI Taxonomy" id="74557"/>
    <lineage>
        <taxon>Eukaryota</taxon>
        <taxon>Sar</taxon>
        <taxon>Stramenopiles</taxon>
        <taxon>Oomycota</taxon>
        <taxon>Saprolegniomycetes</taxon>
        <taxon>Saprolegniales</taxon>
        <taxon>Achlyaceae</taxon>
        <taxon>Thraustotheca</taxon>
    </lineage>
</organism>
<dbReference type="GO" id="GO:0016887">
    <property type="term" value="F:ATP hydrolysis activity"/>
    <property type="evidence" value="ECO:0007669"/>
    <property type="project" value="InterPro"/>
</dbReference>
<gene>
    <name evidence="12" type="ORF">THRCLA_09757</name>
</gene>
<dbReference type="Proteomes" id="UP000243217">
    <property type="component" value="Unassembled WGS sequence"/>
</dbReference>
<evidence type="ECO:0000256" key="9">
    <source>
        <dbReference type="SAM" id="Phobius"/>
    </source>
</evidence>
<dbReference type="OrthoDB" id="72275at2759"/>
<feature type="non-terminal residue" evidence="12">
    <location>
        <position position="750"/>
    </location>
</feature>
<dbReference type="SFLD" id="SFLDG00002">
    <property type="entry name" value="C1.7:_P-type_atpase_like"/>
    <property type="match status" value="1"/>
</dbReference>
<feature type="transmembrane region" description="Helical" evidence="9">
    <location>
        <begin position="320"/>
        <end position="342"/>
    </location>
</feature>
<dbReference type="NCBIfam" id="TIGR01494">
    <property type="entry name" value="ATPase_P-type"/>
    <property type="match status" value="1"/>
</dbReference>
<evidence type="ECO:0000259" key="10">
    <source>
        <dbReference type="Pfam" id="PF00122"/>
    </source>
</evidence>
<dbReference type="InterPro" id="IPR036412">
    <property type="entry name" value="HAD-like_sf"/>
</dbReference>
<dbReference type="InterPro" id="IPR023214">
    <property type="entry name" value="HAD_sf"/>
</dbReference>
<dbReference type="InterPro" id="IPR018303">
    <property type="entry name" value="ATPase_P-typ_P_site"/>
</dbReference>
<keyword evidence="8 9" id="KW-0472">Membrane</keyword>
<name>A0A1V9YUH7_9STRA</name>
<dbReference type="SUPFAM" id="SSF81653">
    <property type="entry name" value="Calcium ATPase, transduction domain A"/>
    <property type="match status" value="1"/>
</dbReference>
<dbReference type="InterPro" id="IPR059000">
    <property type="entry name" value="ATPase_P-type_domA"/>
</dbReference>
<evidence type="ECO:0000256" key="3">
    <source>
        <dbReference type="ARBA" id="ARBA00022741"/>
    </source>
</evidence>
<dbReference type="SUPFAM" id="SSF81660">
    <property type="entry name" value="Metal cation-transporting ATPase, ATP-binding domain N"/>
    <property type="match status" value="1"/>
</dbReference>
<proteinExistence type="predicted"/>
<dbReference type="Gene3D" id="1.20.1110.10">
    <property type="entry name" value="Calcium-transporting ATPase, transmembrane domain"/>
    <property type="match status" value="2"/>
</dbReference>
<dbReference type="PROSITE" id="PS00154">
    <property type="entry name" value="ATPASE_E1_E2"/>
    <property type="match status" value="1"/>
</dbReference>
<dbReference type="PRINTS" id="PR00119">
    <property type="entry name" value="CATATPASE"/>
</dbReference>
<evidence type="ECO:0000256" key="2">
    <source>
        <dbReference type="ARBA" id="ARBA00022692"/>
    </source>
</evidence>
<dbReference type="PANTHER" id="PTHR24093">
    <property type="entry name" value="CATION TRANSPORTING ATPASE"/>
    <property type="match status" value="1"/>
</dbReference>
<dbReference type="SFLD" id="SFLDF00027">
    <property type="entry name" value="p-type_atpase"/>
    <property type="match status" value="1"/>
</dbReference>
<keyword evidence="6" id="KW-1278">Translocase</keyword>
<dbReference type="SFLD" id="SFLDS00003">
    <property type="entry name" value="Haloacid_Dehalogenase"/>
    <property type="match status" value="1"/>
</dbReference>
<dbReference type="InterPro" id="IPR023298">
    <property type="entry name" value="ATPase_P-typ_TM_dom_sf"/>
</dbReference>
<feature type="transmembrane region" description="Helical" evidence="9">
    <location>
        <begin position="84"/>
        <end position="101"/>
    </location>
</feature>
<keyword evidence="13" id="KW-1185">Reference proteome</keyword>
<keyword evidence="3" id="KW-0547">Nucleotide-binding</keyword>
<dbReference type="EMBL" id="JNBS01002754">
    <property type="protein sequence ID" value="OQR89406.1"/>
    <property type="molecule type" value="Genomic_DNA"/>
</dbReference>
<dbReference type="InterPro" id="IPR001757">
    <property type="entry name" value="P_typ_ATPase"/>
</dbReference>
<dbReference type="InterPro" id="IPR004014">
    <property type="entry name" value="ATPase_P-typ_cation-transptr_N"/>
</dbReference>
<evidence type="ECO:0000256" key="7">
    <source>
        <dbReference type="ARBA" id="ARBA00022989"/>
    </source>
</evidence>
<keyword evidence="7 9" id="KW-1133">Transmembrane helix</keyword>
<feature type="domain" description="P-type ATPase A" evidence="10">
    <location>
        <begin position="160"/>
        <end position="260"/>
    </location>
</feature>
<keyword evidence="4" id="KW-0067">ATP-binding</keyword>
<dbReference type="AlphaFoldDB" id="A0A1V9YUH7"/>
<dbReference type="Pfam" id="PF00122">
    <property type="entry name" value="E1-E2_ATPase"/>
    <property type="match status" value="1"/>
</dbReference>
<dbReference type="STRING" id="74557.A0A1V9YUH7"/>
<evidence type="ECO:0000313" key="12">
    <source>
        <dbReference type="EMBL" id="OQR89406.1"/>
    </source>
</evidence>
<dbReference type="PANTHER" id="PTHR24093:SF369">
    <property type="entry name" value="CALCIUM-TRANSPORTING ATPASE"/>
    <property type="match status" value="1"/>
</dbReference>
<comment type="subcellular location">
    <subcellularLocation>
        <location evidence="1">Endomembrane system</location>
        <topology evidence="1">Multi-pass membrane protein</topology>
    </subcellularLocation>
</comment>
<dbReference type="FunFam" id="2.70.150.10:FF:000029">
    <property type="entry name" value="Calcium-transporting ATPase"/>
    <property type="match status" value="1"/>
</dbReference>
<protein>
    <submittedName>
        <fullName evidence="12">P-type ATPase (P-ATPase) Superfamily</fullName>
    </submittedName>
</protein>
<evidence type="ECO:0000256" key="1">
    <source>
        <dbReference type="ARBA" id="ARBA00004127"/>
    </source>
</evidence>
<dbReference type="GO" id="GO:0005886">
    <property type="term" value="C:plasma membrane"/>
    <property type="evidence" value="ECO:0007669"/>
    <property type="project" value="TreeGrafter"/>
</dbReference>
<evidence type="ECO:0000256" key="4">
    <source>
        <dbReference type="ARBA" id="ARBA00022840"/>
    </source>
</evidence>
<dbReference type="Gene3D" id="3.40.50.1000">
    <property type="entry name" value="HAD superfamily/HAD-like"/>
    <property type="match status" value="1"/>
</dbReference>
<comment type="caution">
    <text evidence="12">The sequence shown here is derived from an EMBL/GenBank/DDBJ whole genome shotgun (WGS) entry which is preliminary data.</text>
</comment>
<dbReference type="InterPro" id="IPR044492">
    <property type="entry name" value="P_typ_ATPase_HD_dom"/>
</dbReference>
<keyword evidence="2 9" id="KW-0812">Transmembrane</keyword>
<evidence type="ECO:0000256" key="5">
    <source>
        <dbReference type="ARBA" id="ARBA00022842"/>
    </source>
</evidence>
<dbReference type="GO" id="GO:0005524">
    <property type="term" value="F:ATP binding"/>
    <property type="evidence" value="ECO:0007669"/>
    <property type="project" value="UniProtKB-KW"/>
</dbReference>
<dbReference type="InterPro" id="IPR023299">
    <property type="entry name" value="ATPase_P-typ_cyto_dom_N"/>
</dbReference>
<dbReference type="Pfam" id="PF13246">
    <property type="entry name" value="Cation_ATPase"/>
    <property type="match status" value="1"/>
</dbReference>
<dbReference type="SUPFAM" id="SSF81665">
    <property type="entry name" value="Calcium ATPase, transmembrane domain M"/>
    <property type="match status" value="1"/>
</dbReference>
<evidence type="ECO:0000256" key="8">
    <source>
        <dbReference type="ARBA" id="ARBA00023136"/>
    </source>
</evidence>
<dbReference type="Gene3D" id="3.40.1110.10">
    <property type="entry name" value="Calcium-transporting ATPase, cytoplasmic domain N"/>
    <property type="match status" value="1"/>
</dbReference>
<sequence>MTHLLPGDLIRLIETPKDEVLHTMEQLGGIEGLARSLNVSLDYGLDERNDVDFKHREDTFGRNYVPPPPPTTFLQLVWEAYKDLTLMVLTGGGVLSLIFGFTVGPPDNTPRRLSSGDPATAWIEGFAILLAVAIVTMVTAVNNYQKDKQFRALSAIKEDEKIKVIRNGLPCEVNKFDILVGDIVRIDVGDILPADGIAFEAYDLKLDESAMTGESILVEKQSNSDTPFLLSGTKVMQGMGKMLVLAVGASSQSGVISSLILGRNQRTVTQISDDDAYIAIATPKGHGEIDLEKAPVAVALRNDDGEESPLQGKLNQLTILLGKIGILMAVLVFLALVVRYSIDRFAIHDDEWRGTAEVKQYLSFFIVGVTVLVVAIPEGLPLAVTISLSFSVKKMLLDKNLVRHLSACETMGSATTICSDKTGTLTTNIMTVMACCIGSKSFTTVDEVKTSIEAATCNLLCESIAVNSTAELIDGEFTGNKTECAMLNFISHLTPHSYTDIRRSFPTQHHLPFNSAKKRMSVVIPLNENYCRVYTKGASEVLLGLCNQIHYPNGEVIPMVAPYSFGAMMIDSYASDGLRTLSICYRDIDASFDEVVNNWSEDMLEQDLTLLAIVGIEDPVRPDVPDAIQSCQRAGITVRMVTGDNVATATAIAKKCGILDQNANDELVMEGSEFRQKVLNSIGEIDQVAFDGIWPHLRVLARSSPQDKYILVSGIMQSTAYGPQVVAVTGDGTNDAPALKKANVGFAMGI</sequence>
<feature type="transmembrane region" description="Helical" evidence="9">
    <location>
        <begin position="121"/>
        <end position="141"/>
    </location>
</feature>
<evidence type="ECO:0000256" key="6">
    <source>
        <dbReference type="ARBA" id="ARBA00022967"/>
    </source>
</evidence>
<evidence type="ECO:0000313" key="13">
    <source>
        <dbReference type="Proteomes" id="UP000243217"/>
    </source>
</evidence>
<dbReference type="Pfam" id="PF00690">
    <property type="entry name" value="Cation_ATPase_N"/>
    <property type="match status" value="1"/>
</dbReference>
<feature type="transmembrane region" description="Helical" evidence="9">
    <location>
        <begin position="362"/>
        <end position="390"/>
    </location>
</feature>
<evidence type="ECO:0000259" key="11">
    <source>
        <dbReference type="Pfam" id="PF00690"/>
    </source>
</evidence>
<dbReference type="SUPFAM" id="SSF56784">
    <property type="entry name" value="HAD-like"/>
    <property type="match status" value="1"/>
</dbReference>